<reference evidence="2" key="1">
    <citation type="submission" date="2015-12" db="EMBL/GenBank/DDBJ databases">
        <authorList>
            <person name="Lodha T.D."/>
            <person name="Chintalapati S."/>
            <person name="Chintalapati V.R."/>
            <person name="Sravanthi T."/>
        </authorList>
    </citation>
    <scope>NUCLEOTIDE SEQUENCE [LARGE SCALE GENOMIC DNA]</scope>
    <source>
        <strain evidence="2">JC133</strain>
    </source>
</reference>
<dbReference type="AlphaFoldDB" id="A0A2S4JHH8"/>
<sequence length="149" mass="15691">MGGCRRLFSAELTDDTVDGPRDIGKEAAIVTKERPEAVVTRMHGRAGAEGIDQPTLGVGAADTRHALEIVTAGAKPLPDLLDTLKAVPAVGGGVLLPVVRAEIGEMAFNDGMKFVATTGNVPVPRRSRDRDCRAQTNIYGRSELPASDT</sequence>
<accession>A0A2S4JHH8</accession>
<proteinExistence type="predicted"/>
<protein>
    <submittedName>
        <fullName evidence="1">Uncharacterized protein</fullName>
    </submittedName>
</protein>
<gene>
    <name evidence="1" type="ORF">AU468_11095</name>
</gene>
<comment type="caution">
    <text evidence="1">The sequence shown here is derived from an EMBL/GenBank/DDBJ whole genome shotgun (WGS) entry which is preliminary data.</text>
</comment>
<name>A0A2S4JHH8_9SPIO</name>
<dbReference type="Proteomes" id="UP000237350">
    <property type="component" value="Unassembled WGS sequence"/>
</dbReference>
<dbReference type="EMBL" id="LPWH01000112">
    <property type="protein sequence ID" value="POQ98935.1"/>
    <property type="molecule type" value="Genomic_DNA"/>
</dbReference>
<evidence type="ECO:0000313" key="1">
    <source>
        <dbReference type="EMBL" id="POQ98935.1"/>
    </source>
</evidence>
<organism evidence="1 2">
    <name type="scientific">Alkalispirochaeta sphaeroplastigenens</name>
    <dbReference type="NCBI Taxonomy" id="1187066"/>
    <lineage>
        <taxon>Bacteria</taxon>
        <taxon>Pseudomonadati</taxon>
        <taxon>Spirochaetota</taxon>
        <taxon>Spirochaetia</taxon>
        <taxon>Spirochaetales</taxon>
        <taxon>Spirochaetaceae</taxon>
        <taxon>Alkalispirochaeta</taxon>
    </lineage>
</organism>
<keyword evidence="2" id="KW-1185">Reference proteome</keyword>
<evidence type="ECO:0000313" key="2">
    <source>
        <dbReference type="Proteomes" id="UP000237350"/>
    </source>
</evidence>